<gene>
    <name evidence="8" type="ORF">VNO78_30744</name>
</gene>
<evidence type="ECO:0000256" key="4">
    <source>
        <dbReference type="ARBA" id="ARBA00023163"/>
    </source>
</evidence>
<feature type="region of interest" description="Disordered" evidence="6">
    <location>
        <begin position="41"/>
        <end position="65"/>
    </location>
</feature>
<feature type="domain" description="AP2/ERF" evidence="7">
    <location>
        <begin position="108"/>
        <end position="165"/>
    </location>
</feature>
<dbReference type="Gene3D" id="3.30.730.10">
    <property type="entry name" value="AP2/ERF domain"/>
    <property type="match status" value="1"/>
</dbReference>
<dbReference type="FunFam" id="3.30.730.10:FF:000001">
    <property type="entry name" value="Ethylene-responsive transcription factor 2"/>
    <property type="match status" value="1"/>
</dbReference>
<keyword evidence="2" id="KW-0805">Transcription regulation</keyword>
<feature type="region of interest" description="Disordered" evidence="6">
    <location>
        <begin position="82"/>
        <end position="104"/>
    </location>
</feature>
<dbReference type="EMBL" id="JAYMYS010000008">
    <property type="protein sequence ID" value="KAK7385037.1"/>
    <property type="molecule type" value="Genomic_DNA"/>
</dbReference>
<dbReference type="GO" id="GO:0003677">
    <property type="term" value="F:DNA binding"/>
    <property type="evidence" value="ECO:0007669"/>
    <property type="project" value="UniProtKB-KW"/>
</dbReference>
<evidence type="ECO:0000256" key="2">
    <source>
        <dbReference type="ARBA" id="ARBA00023015"/>
    </source>
</evidence>
<feature type="compositionally biased region" description="Basic and acidic residues" evidence="6">
    <location>
        <begin position="170"/>
        <end position="179"/>
    </location>
</feature>
<dbReference type="GO" id="GO:0003700">
    <property type="term" value="F:DNA-binding transcription factor activity"/>
    <property type="evidence" value="ECO:0007669"/>
    <property type="project" value="InterPro"/>
</dbReference>
<keyword evidence="4" id="KW-0804">Transcription</keyword>
<feature type="region of interest" description="Disordered" evidence="6">
    <location>
        <begin position="169"/>
        <end position="190"/>
    </location>
</feature>
<dbReference type="PANTHER" id="PTHR31194">
    <property type="entry name" value="SHN SHINE , DNA BINDING / TRANSCRIPTION FACTOR"/>
    <property type="match status" value="1"/>
</dbReference>
<sequence length="329" mass="36755">MEHNNNNNSILCKYTVHQTLTQKKHTKPKITSPKVISISCSDPYATDSSSEEEDHPHAPSIRRRRVKKYINRIELQPVCKSVTPKKRSAGESLRPPHTAAGAAGAVRKFRGVRQRPWGKWAAEIRDPVQRVRIWLGTFNTAEEAAACYDRAAISIRGPHALTNFGSMPVESEKNQKTQENDEVVSTKGEKTKPVSVSASVSGYESTDECCLNLSSPTSVLRFSAEPDKQNQNPGEVFTGRTVDESQDETMSFHESCEFMLQDIPWDDAFNFPVMFDEPVSHLFDETTPFFVSDAFGGVNSFEEKCSSNLCQVEDFFQDILLGSDPLVSL</sequence>
<keyword evidence="9" id="KW-1185">Reference proteome</keyword>
<comment type="caution">
    <text evidence="8">The sequence shown here is derived from an EMBL/GenBank/DDBJ whole genome shotgun (WGS) entry which is preliminary data.</text>
</comment>
<evidence type="ECO:0000256" key="3">
    <source>
        <dbReference type="ARBA" id="ARBA00023125"/>
    </source>
</evidence>
<dbReference type="InterPro" id="IPR016177">
    <property type="entry name" value="DNA-bd_dom_sf"/>
</dbReference>
<evidence type="ECO:0000256" key="1">
    <source>
        <dbReference type="ARBA" id="ARBA00004123"/>
    </source>
</evidence>
<dbReference type="PRINTS" id="PR00367">
    <property type="entry name" value="ETHRSPELEMNT"/>
</dbReference>
<dbReference type="Proteomes" id="UP001386955">
    <property type="component" value="Unassembled WGS sequence"/>
</dbReference>
<comment type="subcellular location">
    <subcellularLocation>
        <location evidence="1">Nucleus</location>
    </subcellularLocation>
</comment>
<evidence type="ECO:0000313" key="8">
    <source>
        <dbReference type="EMBL" id="KAK7385037.1"/>
    </source>
</evidence>
<dbReference type="PANTHER" id="PTHR31194:SF218">
    <property type="entry name" value="AP2_ERF DOMAIN-CONTAINING PROTEIN"/>
    <property type="match status" value="1"/>
</dbReference>
<keyword evidence="5" id="KW-0539">Nucleus</keyword>
<evidence type="ECO:0000259" key="7">
    <source>
        <dbReference type="PROSITE" id="PS51032"/>
    </source>
</evidence>
<protein>
    <recommendedName>
        <fullName evidence="7">AP2/ERF domain-containing protein</fullName>
    </recommendedName>
</protein>
<reference evidence="8 9" key="1">
    <citation type="submission" date="2024-01" db="EMBL/GenBank/DDBJ databases">
        <title>The genomes of 5 underutilized Papilionoideae crops provide insights into root nodulation and disease resistanc.</title>
        <authorList>
            <person name="Jiang F."/>
        </authorList>
    </citation>
    <scope>NUCLEOTIDE SEQUENCE [LARGE SCALE GENOMIC DNA]</scope>
    <source>
        <strain evidence="8">DUOXIRENSHENG_FW03</strain>
        <tissue evidence="8">Leaves</tissue>
    </source>
</reference>
<dbReference type="Pfam" id="PF00847">
    <property type="entry name" value="AP2"/>
    <property type="match status" value="1"/>
</dbReference>
<dbReference type="AlphaFoldDB" id="A0AAN9RXC2"/>
<name>A0AAN9RXC2_PSOTE</name>
<dbReference type="CDD" id="cd00018">
    <property type="entry name" value="AP2"/>
    <property type="match status" value="1"/>
</dbReference>
<dbReference type="SUPFAM" id="SSF54171">
    <property type="entry name" value="DNA-binding domain"/>
    <property type="match status" value="1"/>
</dbReference>
<organism evidence="8 9">
    <name type="scientific">Psophocarpus tetragonolobus</name>
    <name type="common">Winged bean</name>
    <name type="synonym">Dolichos tetragonolobus</name>
    <dbReference type="NCBI Taxonomy" id="3891"/>
    <lineage>
        <taxon>Eukaryota</taxon>
        <taxon>Viridiplantae</taxon>
        <taxon>Streptophyta</taxon>
        <taxon>Embryophyta</taxon>
        <taxon>Tracheophyta</taxon>
        <taxon>Spermatophyta</taxon>
        <taxon>Magnoliopsida</taxon>
        <taxon>eudicotyledons</taxon>
        <taxon>Gunneridae</taxon>
        <taxon>Pentapetalae</taxon>
        <taxon>rosids</taxon>
        <taxon>fabids</taxon>
        <taxon>Fabales</taxon>
        <taxon>Fabaceae</taxon>
        <taxon>Papilionoideae</taxon>
        <taxon>50 kb inversion clade</taxon>
        <taxon>NPAAA clade</taxon>
        <taxon>indigoferoid/millettioid clade</taxon>
        <taxon>Phaseoleae</taxon>
        <taxon>Psophocarpus</taxon>
    </lineage>
</organism>
<dbReference type="PROSITE" id="PS51032">
    <property type="entry name" value="AP2_ERF"/>
    <property type="match status" value="1"/>
</dbReference>
<dbReference type="InterPro" id="IPR001471">
    <property type="entry name" value="AP2/ERF_dom"/>
</dbReference>
<dbReference type="InterPro" id="IPR036955">
    <property type="entry name" value="AP2/ERF_dom_sf"/>
</dbReference>
<dbReference type="GO" id="GO:0005634">
    <property type="term" value="C:nucleus"/>
    <property type="evidence" value="ECO:0007669"/>
    <property type="project" value="UniProtKB-SubCell"/>
</dbReference>
<dbReference type="SMART" id="SM00380">
    <property type="entry name" value="AP2"/>
    <property type="match status" value="1"/>
</dbReference>
<evidence type="ECO:0000256" key="6">
    <source>
        <dbReference type="SAM" id="MobiDB-lite"/>
    </source>
</evidence>
<dbReference type="InterPro" id="IPR050913">
    <property type="entry name" value="AP2/ERF_ERF"/>
</dbReference>
<accession>A0AAN9RXC2</accession>
<proteinExistence type="predicted"/>
<evidence type="ECO:0000256" key="5">
    <source>
        <dbReference type="ARBA" id="ARBA00023242"/>
    </source>
</evidence>
<evidence type="ECO:0000313" key="9">
    <source>
        <dbReference type="Proteomes" id="UP001386955"/>
    </source>
</evidence>
<keyword evidence="3" id="KW-0238">DNA-binding</keyword>